<gene>
    <name evidence="1" type="ORF">D9613_001277</name>
</gene>
<evidence type="ECO:0000313" key="2">
    <source>
        <dbReference type="Proteomes" id="UP000521872"/>
    </source>
</evidence>
<keyword evidence="2" id="KW-1185">Reference proteome</keyword>
<organism evidence="1 2">
    <name type="scientific">Agrocybe pediades</name>
    <dbReference type="NCBI Taxonomy" id="84607"/>
    <lineage>
        <taxon>Eukaryota</taxon>
        <taxon>Fungi</taxon>
        <taxon>Dikarya</taxon>
        <taxon>Basidiomycota</taxon>
        <taxon>Agaricomycotina</taxon>
        <taxon>Agaricomycetes</taxon>
        <taxon>Agaricomycetidae</taxon>
        <taxon>Agaricales</taxon>
        <taxon>Agaricineae</taxon>
        <taxon>Strophariaceae</taxon>
        <taxon>Agrocybe</taxon>
    </lineage>
</organism>
<comment type="caution">
    <text evidence="1">The sequence shown here is derived from an EMBL/GenBank/DDBJ whole genome shotgun (WGS) entry which is preliminary data.</text>
</comment>
<protein>
    <submittedName>
        <fullName evidence="1">Uncharacterized protein</fullName>
    </submittedName>
</protein>
<proteinExistence type="predicted"/>
<name>A0A8H4R6Z2_9AGAR</name>
<accession>A0A8H4R6Z2</accession>
<reference evidence="1 2" key="1">
    <citation type="submission" date="2019-12" db="EMBL/GenBank/DDBJ databases">
        <authorList>
            <person name="Floudas D."/>
            <person name="Bentzer J."/>
            <person name="Ahren D."/>
            <person name="Johansson T."/>
            <person name="Persson P."/>
            <person name="Tunlid A."/>
        </authorList>
    </citation>
    <scope>NUCLEOTIDE SEQUENCE [LARGE SCALE GENOMIC DNA]</scope>
    <source>
        <strain evidence="1 2">CBS 102.39</strain>
    </source>
</reference>
<evidence type="ECO:0000313" key="1">
    <source>
        <dbReference type="EMBL" id="KAF4623508.1"/>
    </source>
</evidence>
<sequence>MAGRGDGFRADTNFFRYSFSAITNSPRRSGTRHANETSLRCSQLARRWAWTMAVHRRIGHGIRTGSQVWAIWHGQLSLQERLERHLTRLQHPVSRYRLKMRPLDELDVYDRRFSEHLGCERRAGPSMVFDVTTASVTSTTSIHVRLLDNAVSNVRGINFRDDPLGLLVES</sequence>
<dbReference type="AlphaFoldDB" id="A0A8H4R6Z2"/>
<dbReference type="Proteomes" id="UP000521872">
    <property type="component" value="Unassembled WGS sequence"/>
</dbReference>
<dbReference type="EMBL" id="JAACJL010000001">
    <property type="protein sequence ID" value="KAF4623508.1"/>
    <property type="molecule type" value="Genomic_DNA"/>
</dbReference>